<dbReference type="GO" id="GO:0070530">
    <property type="term" value="F:K63-linked polyubiquitin modification-dependent protein binding"/>
    <property type="evidence" value="ECO:0007669"/>
    <property type="project" value="TreeGrafter"/>
</dbReference>
<dbReference type="EMBL" id="KL363186">
    <property type="protein sequence ID" value="KFD57927.1"/>
    <property type="molecule type" value="Genomic_DNA"/>
</dbReference>
<proteinExistence type="inferred from homology"/>
<evidence type="ECO:0000256" key="6">
    <source>
        <dbReference type="ARBA" id="ARBA00022771"/>
    </source>
</evidence>
<evidence type="ECO:0000259" key="12">
    <source>
        <dbReference type="PROSITE" id="PS50802"/>
    </source>
</evidence>
<dbReference type="InterPro" id="IPR051346">
    <property type="entry name" value="OTU_Deubiquitinase"/>
</dbReference>
<evidence type="ECO:0000313" key="13">
    <source>
        <dbReference type="EMBL" id="KFD57927.1"/>
    </source>
</evidence>
<evidence type="ECO:0000256" key="10">
    <source>
        <dbReference type="ARBA" id="ARBA00022833"/>
    </source>
</evidence>
<sequence>MHCLPLSDSKPYDLLCGNSDTVEWRRYDRRSPVGNRATMGQPTSTVNGAPLYCHVETPSYTFTLPDLSSFPDDFRSYLEKELIETSSLKSLESSGHLNWWASESSCQKLWPLATKGDGNCLLHAASLGMWGFHDRFLILRKALHLLLTKGSRRHALWRRWRWQQTHENGQCGLEYTEAEWSREWEFLVDIASPRPRNKKSDEDRHSESTARNGIRSEQSDRCDIYESLDQLHVFALAHVLKRPIVIIADTVLRDSSGEAFSPILFGGIYLPLECSSSECHRSPLVLCFDTAHFSALVTMQRKDCNSNTPAIIPITYRDRTMLPLHFACDPGPDFTWWKDEADEKIASQAALDDSARLSLITRYMDIEEIAVEKPTKAATLAASIHSHSSVAPFGSSDSNCKRKSWSRSMGNLFLESYITGSKEKLLKLRARLRRRATPELVCTFFGTSDPDAMSASHRPWEAKMGRPPASIVSIQDVRSNSLIVGAKIETQTHHQLMDEMINSYLTTARHRFEEERNGKPAAARRERFSGDLSNAKFNFTCINGTCNRTASHETNFLCGECFEVQTQILESFTANSGARSPVQLEVEKGQMDNDAGQSACLNSNSSNEADPCSVANSKFYVNMIPPPTACVNGTVSNDACPTNWSADKEDVSSSCLTVVRFDVVKEEEAALMAKQKAFTLDNDLQVASLSPSARRPSVELKYEVTRQVDSAGFTRYRVADVAEESLGCSNSLCSRYIAGHSTTCGLCITSRM</sequence>
<dbReference type="Pfam" id="PF02338">
    <property type="entry name" value="OTU"/>
    <property type="match status" value="1"/>
</dbReference>
<feature type="compositionally biased region" description="Basic and acidic residues" evidence="11">
    <location>
        <begin position="198"/>
        <end position="208"/>
    </location>
</feature>
<dbReference type="PANTHER" id="PTHR13367">
    <property type="entry name" value="UBIQUITIN THIOESTERASE"/>
    <property type="match status" value="1"/>
</dbReference>
<dbReference type="EMBL" id="KL367485">
    <property type="protein sequence ID" value="KFD70894.1"/>
    <property type="molecule type" value="Genomic_DNA"/>
</dbReference>
<evidence type="ECO:0000256" key="5">
    <source>
        <dbReference type="ARBA" id="ARBA00022723"/>
    </source>
</evidence>
<keyword evidence="15" id="KW-1185">Reference proteome</keyword>
<keyword evidence="4" id="KW-0645">Protease</keyword>
<feature type="domain" description="OTU" evidence="12">
    <location>
        <begin position="109"/>
        <end position="299"/>
    </location>
</feature>
<dbReference type="InterPro" id="IPR003323">
    <property type="entry name" value="OTU_dom"/>
</dbReference>
<dbReference type="PROSITE" id="PS50802">
    <property type="entry name" value="OTU"/>
    <property type="match status" value="1"/>
</dbReference>
<evidence type="ECO:0000256" key="3">
    <source>
        <dbReference type="ARBA" id="ARBA00012759"/>
    </source>
</evidence>
<gene>
    <name evidence="13" type="ORF">M513_01160</name>
    <name evidence="14" type="ORF">M514_01160</name>
</gene>
<evidence type="ECO:0000256" key="8">
    <source>
        <dbReference type="ARBA" id="ARBA00022801"/>
    </source>
</evidence>
<evidence type="ECO:0000256" key="9">
    <source>
        <dbReference type="ARBA" id="ARBA00022807"/>
    </source>
</evidence>
<accession>A0A085ML31</accession>
<comment type="similarity">
    <text evidence="2">Belongs to the peptidase C64 family.</text>
</comment>
<dbReference type="OrthoDB" id="10064699at2759"/>
<keyword evidence="10" id="KW-0862">Zinc</keyword>
<keyword evidence="8" id="KW-0378">Hydrolase</keyword>
<dbReference type="GO" id="GO:0071108">
    <property type="term" value="P:protein K48-linked deubiquitination"/>
    <property type="evidence" value="ECO:0007669"/>
    <property type="project" value="TreeGrafter"/>
</dbReference>
<evidence type="ECO:0000256" key="11">
    <source>
        <dbReference type="SAM" id="MobiDB-lite"/>
    </source>
</evidence>
<dbReference type="Proteomes" id="UP000030758">
    <property type="component" value="Unassembled WGS sequence"/>
</dbReference>
<evidence type="ECO:0000256" key="1">
    <source>
        <dbReference type="ARBA" id="ARBA00000707"/>
    </source>
</evidence>
<dbReference type="GO" id="GO:0004843">
    <property type="term" value="F:cysteine-type deubiquitinase activity"/>
    <property type="evidence" value="ECO:0007669"/>
    <property type="project" value="UniProtKB-EC"/>
</dbReference>
<dbReference type="AlphaFoldDB" id="A0A085ML31"/>
<dbReference type="GO" id="GO:0005737">
    <property type="term" value="C:cytoplasm"/>
    <property type="evidence" value="ECO:0007669"/>
    <property type="project" value="TreeGrafter"/>
</dbReference>
<evidence type="ECO:0000313" key="15">
    <source>
        <dbReference type="Proteomes" id="UP000030764"/>
    </source>
</evidence>
<dbReference type="CDD" id="cd22768">
    <property type="entry name" value="OTU_OTUD7"/>
    <property type="match status" value="1"/>
</dbReference>
<evidence type="ECO:0000313" key="14">
    <source>
        <dbReference type="EMBL" id="KFD70894.1"/>
    </source>
</evidence>
<keyword evidence="9" id="KW-0788">Thiol protease</keyword>
<keyword evidence="7" id="KW-0833">Ubl conjugation pathway</keyword>
<feature type="region of interest" description="Disordered" evidence="11">
    <location>
        <begin position="195"/>
        <end position="215"/>
    </location>
</feature>
<organism evidence="13 15">
    <name type="scientific">Trichuris suis</name>
    <name type="common">pig whipworm</name>
    <dbReference type="NCBI Taxonomy" id="68888"/>
    <lineage>
        <taxon>Eukaryota</taxon>
        <taxon>Metazoa</taxon>
        <taxon>Ecdysozoa</taxon>
        <taxon>Nematoda</taxon>
        <taxon>Enoplea</taxon>
        <taxon>Dorylaimia</taxon>
        <taxon>Trichinellida</taxon>
        <taxon>Trichuridae</taxon>
        <taxon>Trichuris</taxon>
    </lineage>
</organism>
<reference evidence="13 15" key="1">
    <citation type="journal article" date="2014" name="Nat. Genet.">
        <title>Genome and transcriptome of the porcine whipworm Trichuris suis.</title>
        <authorList>
            <person name="Jex A.R."/>
            <person name="Nejsum P."/>
            <person name="Schwarz E.M."/>
            <person name="Hu L."/>
            <person name="Young N.D."/>
            <person name="Hall R.S."/>
            <person name="Korhonen P.K."/>
            <person name="Liao S."/>
            <person name="Thamsborg S."/>
            <person name="Xia J."/>
            <person name="Xu P."/>
            <person name="Wang S."/>
            <person name="Scheerlinck J.P."/>
            <person name="Hofmann A."/>
            <person name="Sternberg P.W."/>
            <person name="Wang J."/>
            <person name="Gasser R.B."/>
        </authorList>
    </citation>
    <scope>NUCLEOTIDE SEQUENCE [LARGE SCALE GENOMIC DNA]</scope>
    <source>
        <strain evidence="14">DCEP-RM93F</strain>
        <strain evidence="13">DCEP-RM93M</strain>
    </source>
</reference>
<evidence type="ECO:0000256" key="4">
    <source>
        <dbReference type="ARBA" id="ARBA00022670"/>
    </source>
</evidence>
<keyword evidence="5" id="KW-0479">Metal-binding</keyword>
<comment type="catalytic activity">
    <reaction evidence="1">
        <text>Thiol-dependent hydrolysis of ester, thioester, amide, peptide and isopeptide bonds formed by the C-terminal Gly of ubiquitin (a 76-residue protein attached to proteins as an intracellular targeting signal).</text>
        <dbReference type="EC" id="3.4.19.12"/>
    </reaction>
</comment>
<dbReference type="GO" id="GO:0035871">
    <property type="term" value="P:protein K11-linked deubiquitination"/>
    <property type="evidence" value="ECO:0007669"/>
    <property type="project" value="TreeGrafter"/>
</dbReference>
<name>A0A085ML31_9BILA</name>
<dbReference type="EC" id="3.4.19.12" evidence="3"/>
<dbReference type="GO" id="GO:0005634">
    <property type="term" value="C:nucleus"/>
    <property type="evidence" value="ECO:0007669"/>
    <property type="project" value="TreeGrafter"/>
</dbReference>
<dbReference type="Proteomes" id="UP000030764">
    <property type="component" value="Unassembled WGS sequence"/>
</dbReference>
<protein>
    <recommendedName>
        <fullName evidence="3">ubiquitinyl hydrolase 1</fullName>
        <ecNumber evidence="3">3.4.19.12</ecNumber>
    </recommendedName>
</protein>
<dbReference type="GO" id="GO:0008270">
    <property type="term" value="F:zinc ion binding"/>
    <property type="evidence" value="ECO:0007669"/>
    <property type="project" value="UniProtKB-KW"/>
</dbReference>
<dbReference type="MEROPS" id="C64.A01"/>
<keyword evidence="6" id="KW-0863">Zinc-finger</keyword>
<evidence type="ECO:0000256" key="7">
    <source>
        <dbReference type="ARBA" id="ARBA00022786"/>
    </source>
</evidence>
<dbReference type="GO" id="GO:0070536">
    <property type="term" value="P:protein K63-linked deubiquitination"/>
    <property type="evidence" value="ECO:0007669"/>
    <property type="project" value="TreeGrafter"/>
</dbReference>
<evidence type="ECO:0000256" key="2">
    <source>
        <dbReference type="ARBA" id="ARBA00005865"/>
    </source>
</evidence>
<dbReference type="PANTHER" id="PTHR13367:SF27">
    <property type="entry name" value="OTU DOMAIN-CONTAINING PROTEIN"/>
    <property type="match status" value="1"/>
</dbReference>
<dbReference type="GO" id="GO:0071947">
    <property type="term" value="P:protein deubiquitination involved in ubiquitin-dependent protein catabolic process"/>
    <property type="evidence" value="ECO:0007669"/>
    <property type="project" value="TreeGrafter"/>
</dbReference>